<comment type="pathway">
    <text evidence="1 8">Amino-acid biosynthesis; L-histidine biosynthesis; L-histidine from 5-phospho-alpha-D-ribose 1-diphosphate: step 8/9.</text>
</comment>
<dbReference type="InterPro" id="IPR004013">
    <property type="entry name" value="PHP_dom"/>
</dbReference>
<evidence type="ECO:0000313" key="11">
    <source>
        <dbReference type="Proteomes" id="UP001407405"/>
    </source>
</evidence>
<comment type="catalytic activity">
    <reaction evidence="7 8">
        <text>L-histidinol phosphate + H2O = L-histidinol + phosphate</text>
        <dbReference type="Rhea" id="RHEA:14465"/>
        <dbReference type="ChEBI" id="CHEBI:15377"/>
        <dbReference type="ChEBI" id="CHEBI:43474"/>
        <dbReference type="ChEBI" id="CHEBI:57699"/>
        <dbReference type="ChEBI" id="CHEBI:57980"/>
        <dbReference type="EC" id="3.1.3.15"/>
    </reaction>
</comment>
<dbReference type="EC" id="3.1.3.15" evidence="3 8"/>
<dbReference type="SMART" id="SM00481">
    <property type="entry name" value="POLIIIAc"/>
    <property type="match status" value="1"/>
</dbReference>
<reference evidence="10 11" key="1">
    <citation type="submission" date="2024-04" db="EMBL/GenBank/DDBJ databases">
        <title>Genome sequencing and metabolic network reconstruction of aminoacids and betaine degradation by Anoxynatronum sibiricum.</title>
        <authorList>
            <person name="Detkova E.N."/>
            <person name="Boltjanskaja Y.V."/>
            <person name="Mardanov A.V."/>
            <person name="Kevbrin V."/>
        </authorList>
    </citation>
    <scope>NUCLEOTIDE SEQUENCE [LARGE SCALE GENOMIC DNA]</scope>
    <source>
        <strain evidence="10 11">Z-7981</strain>
    </source>
</reference>
<dbReference type="EMBL" id="JBCITM010000003">
    <property type="protein sequence ID" value="MEN1759720.1"/>
    <property type="molecule type" value="Genomic_DNA"/>
</dbReference>
<evidence type="ECO:0000256" key="3">
    <source>
        <dbReference type="ARBA" id="ARBA00013085"/>
    </source>
</evidence>
<evidence type="ECO:0000256" key="4">
    <source>
        <dbReference type="ARBA" id="ARBA00022605"/>
    </source>
</evidence>
<evidence type="ECO:0000256" key="5">
    <source>
        <dbReference type="ARBA" id="ARBA00022801"/>
    </source>
</evidence>
<keyword evidence="6 8" id="KW-0368">Histidine biosynthesis</keyword>
<evidence type="ECO:0000313" key="10">
    <source>
        <dbReference type="EMBL" id="MEN1759720.1"/>
    </source>
</evidence>
<comment type="similarity">
    <text evidence="2 8">Belongs to the PHP hydrolase family. HisK subfamily.</text>
</comment>
<dbReference type="Proteomes" id="UP001407405">
    <property type="component" value="Unassembled WGS sequence"/>
</dbReference>
<name>A0ABU9VRD4_9CLOT</name>
<evidence type="ECO:0000259" key="9">
    <source>
        <dbReference type="SMART" id="SM00481"/>
    </source>
</evidence>
<evidence type="ECO:0000256" key="8">
    <source>
        <dbReference type="RuleBase" id="RU366003"/>
    </source>
</evidence>
<proteinExistence type="inferred from homology"/>
<keyword evidence="11" id="KW-1185">Reference proteome</keyword>
<dbReference type="PANTHER" id="PTHR21039:SF0">
    <property type="entry name" value="HISTIDINOL-PHOSPHATASE"/>
    <property type="match status" value="1"/>
</dbReference>
<organism evidence="10 11">
    <name type="scientific">Anoxynatronum sibiricum</name>
    <dbReference type="NCBI Taxonomy" id="210623"/>
    <lineage>
        <taxon>Bacteria</taxon>
        <taxon>Bacillati</taxon>
        <taxon>Bacillota</taxon>
        <taxon>Clostridia</taxon>
        <taxon>Eubacteriales</taxon>
        <taxon>Clostridiaceae</taxon>
        <taxon>Anoxynatronum</taxon>
    </lineage>
</organism>
<accession>A0ABU9VRD4</accession>
<dbReference type="NCBIfam" id="TIGR01856">
    <property type="entry name" value="hisJ_fam"/>
    <property type="match status" value="1"/>
</dbReference>
<evidence type="ECO:0000256" key="7">
    <source>
        <dbReference type="ARBA" id="ARBA00049158"/>
    </source>
</evidence>
<comment type="caution">
    <text evidence="10">The sequence shown here is derived from an EMBL/GenBank/DDBJ whole genome shotgun (WGS) entry which is preliminary data.</text>
</comment>
<sequence>MFDFHVHTHHSFDASHPMDLLVERAIQLGIQQLCFTDHMDYDYDGAGSHFSFSYQAFFDEITRIRQQYSQQIEVLAGVEFGLQPHVLQNYAADAEKWPFDYIIGSLHSAKKTDIYTGPYFQERDQRHAYLDYYDDMLQIIGEGAPFDAIGHFDMIKRYGSFESPLPLTDFLDIAATIFRQLAAQGKGIEVNTSGFRYGLNDAHPSRDLLALYKECGGEVIVTGSDTHQLDELAYKFPTILHYLDDLGFKYVTTFKQHKPTFHSIHKLL</sequence>
<dbReference type="SUPFAM" id="SSF89550">
    <property type="entry name" value="PHP domain-like"/>
    <property type="match status" value="1"/>
</dbReference>
<dbReference type="Pfam" id="PF02811">
    <property type="entry name" value="PHP"/>
    <property type="match status" value="1"/>
</dbReference>
<evidence type="ECO:0000256" key="1">
    <source>
        <dbReference type="ARBA" id="ARBA00004970"/>
    </source>
</evidence>
<gene>
    <name evidence="10" type="ORF">AAIG11_04470</name>
</gene>
<dbReference type="Gene3D" id="3.20.20.140">
    <property type="entry name" value="Metal-dependent hydrolases"/>
    <property type="match status" value="1"/>
</dbReference>
<evidence type="ECO:0000256" key="2">
    <source>
        <dbReference type="ARBA" id="ARBA00009152"/>
    </source>
</evidence>
<dbReference type="InterPro" id="IPR003141">
    <property type="entry name" value="Pol/His_phosphatase_N"/>
</dbReference>
<dbReference type="RefSeq" id="WP_343185053.1">
    <property type="nucleotide sequence ID" value="NZ_JBCITM010000003.1"/>
</dbReference>
<dbReference type="InterPro" id="IPR010140">
    <property type="entry name" value="Histidinol_P_phosphatase_HisJ"/>
</dbReference>
<dbReference type="PANTHER" id="PTHR21039">
    <property type="entry name" value="HISTIDINOL PHOSPHATASE-RELATED"/>
    <property type="match status" value="1"/>
</dbReference>
<evidence type="ECO:0000256" key="6">
    <source>
        <dbReference type="ARBA" id="ARBA00023102"/>
    </source>
</evidence>
<dbReference type="InterPro" id="IPR016195">
    <property type="entry name" value="Pol/histidinol_Pase-like"/>
</dbReference>
<feature type="domain" description="Polymerase/histidinol phosphatase N-terminal" evidence="9">
    <location>
        <begin position="2"/>
        <end position="84"/>
    </location>
</feature>
<protein>
    <recommendedName>
        <fullName evidence="3 8">Histidinol-phosphatase</fullName>
        <shortName evidence="8">HolPase</shortName>
        <ecNumber evidence="3 8">3.1.3.15</ecNumber>
    </recommendedName>
</protein>
<keyword evidence="4 8" id="KW-0028">Amino-acid biosynthesis</keyword>
<keyword evidence="5 8" id="KW-0378">Hydrolase</keyword>